<keyword evidence="5 6" id="KW-0472">Membrane</keyword>
<dbReference type="EMBL" id="JNVN01002123">
    <property type="protein sequence ID" value="KHJ32383.1"/>
    <property type="molecule type" value="Genomic_DNA"/>
</dbReference>
<dbReference type="Proteomes" id="UP000030854">
    <property type="component" value="Unassembled WGS sequence"/>
</dbReference>
<dbReference type="PANTHER" id="PTHR21659:SF42">
    <property type="entry name" value="UPF0057 MEMBRANE PROTEIN ZK632.10-RELATED"/>
    <property type="match status" value="1"/>
</dbReference>
<dbReference type="PANTHER" id="PTHR21659">
    <property type="entry name" value="HYDROPHOBIC PROTEIN RCI2 LOW TEMPERATURE AND SALT RESPONSIVE PROTEIN LTI6 -RELATED"/>
    <property type="match status" value="1"/>
</dbReference>
<evidence type="ECO:0000313" key="7">
    <source>
        <dbReference type="EMBL" id="KHJ32383.1"/>
    </source>
</evidence>
<keyword evidence="3 6" id="KW-0812">Transmembrane</keyword>
<evidence type="ECO:0000256" key="2">
    <source>
        <dbReference type="ARBA" id="ARBA00009530"/>
    </source>
</evidence>
<dbReference type="GO" id="GO:0016020">
    <property type="term" value="C:membrane"/>
    <property type="evidence" value="ECO:0007669"/>
    <property type="project" value="UniProtKB-SubCell"/>
</dbReference>
<proteinExistence type="inferred from homology"/>
<protein>
    <submittedName>
        <fullName evidence="7">Putative plasma membrane proteolipid 3</fullName>
    </submittedName>
</protein>
<dbReference type="InterPro" id="IPR000612">
    <property type="entry name" value="PMP3"/>
</dbReference>
<feature type="transmembrane region" description="Helical" evidence="6">
    <location>
        <begin position="31"/>
        <end position="51"/>
    </location>
</feature>
<evidence type="ECO:0000256" key="6">
    <source>
        <dbReference type="SAM" id="Phobius"/>
    </source>
</evidence>
<reference evidence="7 8" key="1">
    <citation type="journal article" date="2014" name="BMC Genomics">
        <title>Adaptive genomic structural variation in the grape powdery mildew pathogen, Erysiphe necator.</title>
        <authorList>
            <person name="Jones L."/>
            <person name="Riaz S."/>
            <person name="Morales-Cruz A."/>
            <person name="Amrine K.C."/>
            <person name="McGuire B."/>
            <person name="Gubler W.D."/>
            <person name="Walker M.A."/>
            <person name="Cantu D."/>
        </authorList>
    </citation>
    <scope>NUCLEOTIDE SEQUENCE [LARGE SCALE GENOMIC DNA]</scope>
    <source>
        <strain evidence="8">c</strain>
    </source>
</reference>
<comment type="caution">
    <text evidence="7">The sequence shown here is derived from an EMBL/GenBank/DDBJ whole genome shotgun (WGS) entry which is preliminary data.</text>
</comment>
<dbReference type="AlphaFoldDB" id="A0A0B1P285"/>
<keyword evidence="4 6" id="KW-1133">Transmembrane helix</keyword>
<evidence type="ECO:0000256" key="4">
    <source>
        <dbReference type="ARBA" id="ARBA00022989"/>
    </source>
</evidence>
<evidence type="ECO:0000256" key="1">
    <source>
        <dbReference type="ARBA" id="ARBA00004370"/>
    </source>
</evidence>
<dbReference type="PROSITE" id="PS01309">
    <property type="entry name" value="UPF0057"/>
    <property type="match status" value="1"/>
</dbReference>
<name>A0A0B1P285_UNCNE</name>
<comment type="similarity">
    <text evidence="2">Belongs to the UPF0057 (PMP3) family.</text>
</comment>
<evidence type="ECO:0000313" key="8">
    <source>
        <dbReference type="Proteomes" id="UP000030854"/>
    </source>
</evidence>
<feature type="transmembrane region" description="Helical" evidence="6">
    <location>
        <begin position="6"/>
        <end position="24"/>
    </location>
</feature>
<organism evidence="7 8">
    <name type="scientific">Uncinula necator</name>
    <name type="common">Grape powdery mildew</name>
    <dbReference type="NCBI Taxonomy" id="52586"/>
    <lineage>
        <taxon>Eukaryota</taxon>
        <taxon>Fungi</taxon>
        <taxon>Dikarya</taxon>
        <taxon>Ascomycota</taxon>
        <taxon>Pezizomycotina</taxon>
        <taxon>Leotiomycetes</taxon>
        <taxon>Erysiphales</taxon>
        <taxon>Erysiphaceae</taxon>
        <taxon>Erysiphe</taxon>
    </lineage>
</organism>
<dbReference type="STRING" id="52586.A0A0B1P285"/>
<keyword evidence="8" id="KW-1185">Reference proteome</keyword>
<sequence length="101" mass="10429">MGVASALILIIVTLIFPPIGVLIVDGCGFQLLLNIILTLLGFFPGLIHAFYLEFVYYDQREKHRVGYPRARFGKYNTGPVGGISGGGGPGDCGSGGGGGGG</sequence>
<accession>A0A0B1P285</accession>
<gene>
    <name evidence="7" type="ORF">EV44_g0207</name>
</gene>
<evidence type="ECO:0000256" key="5">
    <source>
        <dbReference type="ARBA" id="ARBA00023136"/>
    </source>
</evidence>
<dbReference type="OMA" id="LIHAFYL"/>
<dbReference type="HOGENOM" id="CLU_107649_1_1_1"/>
<evidence type="ECO:0000256" key="3">
    <source>
        <dbReference type="ARBA" id="ARBA00022692"/>
    </source>
</evidence>
<dbReference type="Pfam" id="PF01679">
    <property type="entry name" value="Pmp3"/>
    <property type="match status" value="1"/>
</dbReference>
<comment type="subcellular location">
    <subcellularLocation>
        <location evidence="1">Membrane</location>
    </subcellularLocation>
</comment>